<dbReference type="Pfam" id="PF01841">
    <property type="entry name" value="Transglut_core"/>
    <property type="match status" value="1"/>
</dbReference>
<feature type="domain" description="DUF3857" evidence="3">
    <location>
        <begin position="62"/>
        <end position="219"/>
    </location>
</feature>
<dbReference type="AlphaFoldDB" id="M7NAZ3"/>
<feature type="domain" description="Transglutaminase-like" evidence="2">
    <location>
        <begin position="281"/>
        <end position="355"/>
    </location>
</feature>
<evidence type="ECO:0000259" key="2">
    <source>
        <dbReference type="Pfam" id="PF01841"/>
    </source>
</evidence>
<proteinExistence type="predicted"/>
<evidence type="ECO:0008006" key="6">
    <source>
        <dbReference type="Google" id="ProtNLM"/>
    </source>
</evidence>
<dbReference type="PATRIC" id="fig|1279009.4.peg.523"/>
<feature type="signal peptide" evidence="1">
    <location>
        <begin position="1"/>
        <end position="22"/>
    </location>
</feature>
<dbReference type="eggNOG" id="COG1305">
    <property type="taxonomic scope" value="Bacteria"/>
</dbReference>
<organism evidence="4 5">
    <name type="scientific">Cesiribacter andamanensis AMV16</name>
    <dbReference type="NCBI Taxonomy" id="1279009"/>
    <lineage>
        <taxon>Bacteria</taxon>
        <taxon>Pseudomonadati</taxon>
        <taxon>Bacteroidota</taxon>
        <taxon>Cytophagia</taxon>
        <taxon>Cytophagales</taxon>
        <taxon>Cesiribacteraceae</taxon>
        <taxon>Cesiribacter</taxon>
    </lineage>
</organism>
<protein>
    <recommendedName>
        <fullName evidence="6">DUF3857 domain-containing protein</fullName>
    </recommendedName>
</protein>
<dbReference type="Gene3D" id="2.60.120.1130">
    <property type="match status" value="1"/>
</dbReference>
<evidence type="ECO:0000259" key="3">
    <source>
        <dbReference type="Pfam" id="PF12969"/>
    </source>
</evidence>
<gene>
    <name evidence="4" type="ORF">ADICEAN_00514</name>
</gene>
<comment type="caution">
    <text evidence="4">The sequence shown here is derived from an EMBL/GenBank/DDBJ whole genome shotgun (WGS) entry which is preliminary data.</text>
</comment>
<keyword evidence="1" id="KW-0732">Signal</keyword>
<keyword evidence="5" id="KW-1185">Reference proteome</keyword>
<reference evidence="4 5" key="1">
    <citation type="journal article" date="2013" name="Genome Announc.">
        <title>Draft Genome Sequence of Cesiribacter andamanensis Strain AMV16T, Isolated from a Soil Sample from a Mud Volcano in the Andaman Islands, India.</title>
        <authorList>
            <person name="Shivaji S."/>
            <person name="Ara S."/>
            <person name="Begum Z."/>
            <person name="Srinivas T.N."/>
            <person name="Singh A."/>
            <person name="Kumar Pinnaka A."/>
        </authorList>
    </citation>
    <scope>NUCLEOTIDE SEQUENCE [LARGE SCALE GENOMIC DNA]</scope>
    <source>
        <strain evidence="4 5">AMV16</strain>
    </source>
</reference>
<dbReference type="Gene3D" id="3.10.620.30">
    <property type="match status" value="1"/>
</dbReference>
<accession>M7NAZ3</accession>
<dbReference type="SUPFAM" id="SSF54001">
    <property type="entry name" value="Cysteine proteinases"/>
    <property type="match status" value="1"/>
</dbReference>
<feature type="chain" id="PRO_5004082064" description="DUF3857 domain-containing protein" evidence="1">
    <location>
        <begin position="23"/>
        <end position="638"/>
    </location>
</feature>
<dbReference type="Gene3D" id="2.60.40.3140">
    <property type="match status" value="1"/>
</dbReference>
<dbReference type="EMBL" id="AODQ01000007">
    <property type="protein sequence ID" value="EMR04351.1"/>
    <property type="molecule type" value="Genomic_DNA"/>
</dbReference>
<name>M7NAZ3_9BACT</name>
<evidence type="ECO:0000313" key="5">
    <source>
        <dbReference type="Proteomes" id="UP000011910"/>
    </source>
</evidence>
<sequence>MKIHHALALLAVSLLPWQQALAHGAGTGSYPASAIPAELKEGANAVIRHENTTFRILSPGKALKTLERVVTVLNPQGDDEAVLVSGYDKLDKIRKIDGSLHAAGGELVRRLKKSEISDHSYSSSVNFFHDNRYKVASLKHSTYPYTVSWQLEEEVTNMLFYPVWLPGSEEKVSVEQREFIVITPPQLAMNHRSYQLADPHISTLPDGSRQYRWQVSKLATARPEYFSPYWDDSPYVITAPEGFELEGYKGSLASWQELGKFIHQLNQGRDALPEQTRAEVLRRISGCSTTEEKVKAIYEYMQQHTRYVSIQLGIGGWQPFEASFVQQKGYGDCKALTNYTHSLLKAAGIPSHYSLIAAGPELKERVVEAFPRSYFNHVILCVPMEKDTLWLECTSQTDPAGHLGRFTGNRKALVIREDGGHLVNTRYYGPADNLRSATTQVDLQHQEPAYTLARTYHGVLFDTPHAYTKASAQEQKKWVLSSAGLPEIGLEEYKLLKKEGYNPQMRLEVSGKLQDRKLRSGNRLFLPLYLGSLPVEIPTPSATRKNDFVQSWGYTFADTLVYQLPQGVVPEHLPEAQQLTTPWGEFSLQTRFANGALTTISRIRLNEGRYPASDYTEWVVFMQQIRRAASAKAVLVQQ</sequence>
<dbReference type="STRING" id="1279009.ADICEAN_00514"/>
<dbReference type="InterPro" id="IPR002931">
    <property type="entry name" value="Transglutaminase-like"/>
</dbReference>
<evidence type="ECO:0000256" key="1">
    <source>
        <dbReference type="SAM" id="SignalP"/>
    </source>
</evidence>
<dbReference type="Proteomes" id="UP000011910">
    <property type="component" value="Unassembled WGS sequence"/>
</dbReference>
<dbReference type="Pfam" id="PF12969">
    <property type="entry name" value="DUF3857"/>
    <property type="match status" value="1"/>
</dbReference>
<evidence type="ECO:0000313" key="4">
    <source>
        <dbReference type="EMBL" id="EMR04351.1"/>
    </source>
</evidence>
<dbReference type="InterPro" id="IPR024618">
    <property type="entry name" value="DUF3857"/>
</dbReference>
<dbReference type="OrthoDB" id="8595007at2"/>
<dbReference type="InterPro" id="IPR038765">
    <property type="entry name" value="Papain-like_cys_pep_sf"/>
</dbReference>
<dbReference type="RefSeq" id="WP_009193921.1">
    <property type="nucleotide sequence ID" value="NZ_AODQ01000007.1"/>
</dbReference>